<reference evidence="1 2" key="1">
    <citation type="submission" date="2023-11" db="EMBL/GenBank/DDBJ databases">
        <title>Halocaridina rubra genome assembly.</title>
        <authorList>
            <person name="Smith C."/>
        </authorList>
    </citation>
    <scope>NUCLEOTIDE SEQUENCE [LARGE SCALE GENOMIC DNA]</scope>
    <source>
        <strain evidence="1">EP-1</strain>
        <tissue evidence="1">Whole</tissue>
    </source>
</reference>
<evidence type="ECO:0000313" key="2">
    <source>
        <dbReference type="Proteomes" id="UP001381693"/>
    </source>
</evidence>
<dbReference type="EMBL" id="JAXCGZ010017013">
    <property type="protein sequence ID" value="KAK7069149.1"/>
    <property type="molecule type" value="Genomic_DNA"/>
</dbReference>
<protein>
    <submittedName>
        <fullName evidence="1">Uncharacterized protein</fullName>
    </submittedName>
</protein>
<evidence type="ECO:0000313" key="1">
    <source>
        <dbReference type="EMBL" id="KAK7069149.1"/>
    </source>
</evidence>
<keyword evidence="2" id="KW-1185">Reference proteome</keyword>
<accession>A0AAN8WXL0</accession>
<name>A0AAN8WXL0_HALRR</name>
<dbReference type="Proteomes" id="UP001381693">
    <property type="component" value="Unassembled WGS sequence"/>
</dbReference>
<proteinExistence type="predicted"/>
<gene>
    <name evidence="1" type="ORF">SK128_007989</name>
</gene>
<organism evidence="1 2">
    <name type="scientific">Halocaridina rubra</name>
    <name type="common">Hawaiian red shrimp</name>
    <dbReference type="NCBI Taxonomy" id="373956"/>
    <lineage>
        <taxon>Eukaryota</taxon>
        <taxon>Metazoa</taxon>
        <taxon>Ecdysozoa</taxon>
        <taxon>Arthropoda</taxon>
        <taxon>Crustacea</taxon>
        <taxon>Multicrustacea</taxon>
        <taxon>Malacostraca</taxon>
        <taxon>Eumalacostraca</taxon>
        <taxon>Eucarida</taxon>
        <taxon>Decapoda</taxon>
        <taxon>Pleocyemata</taxon>
        <taxon>Caridea</taxon>
        <taxon>Atyoidea</taxon>
        <taxon>Atyidae</taxon>
        <taxon>Halocaridina</taxon>
    </lineage>
</organism>
<comment type="caution">
    <text evidence="1">The sequence shown here is derived from an EMBL/GenBank/DDBJ whole genome shotgun (WGS) entry which is preliminary data.</text>
</comment>
<sequence length="228" mass="21966">MATTKTKTIEEAPRLSLADIGLRPSLALAGDGHDVHPGSSVDGGTGAIPGGGVGHGFYGGNGQDRDYITPGISTVSTGQEATGGYGQGNFAGLGGEHIHQSGQGLSAHGTSGVGPGHGSIASHIHLGGGLGPQGTSGLGSGLGNIAGHIHGVGPSSVGSSGVISGHDTNVGHIHGNGHNFHPGDGYGAVLGGYGSTGVGHGYGSYGGTGLSTGIGHSGILWPINHFNI</sequence>
<dbReference type="AlphaFoldDB" id="A0AAN8WXL0"/>